<sequence>MGWLKRAKHTRPMTHFIERKWICWFLLIALFAFHEDEVGDLQARPFTGFFPLITPVCAILLFSFITESAFVFAYYCFLKLANCNFQIRFSVTPANKCQVLILFSVVAIGEIIEVCNLNCDAKLGHMMVTLDL</sequence>
<evidence type="ECO:0000313" key="3">
    <source>
        <dbReference type="Proteomes" id="UP000593561"/>
    </source>
</evidence>
<organism evidence="2 3">
    <name type="scientific">Gossypium davidsonii</name>
    <name type="common">Davidson's cotton</name>
    <name type="synonym">Gossypium klotzschianum subsp. davidsonii</name>
    <dbReference type="NCBI Taxonomy" id="34287"/>
    <lineage>
        <taxon>Eukaryota</taxon>
        <taxon>Viridiplantae</taxon>
        <taxon>Streptophyta</taxon>
        <taxon>Embryophyta</taxon>
        <taxon>Tracheophyta</taxon>
        <taxon>Spermatophyta</taxon>
        <taxon>Magnoliopsida</taxon>
        <taxon>eudicotyledons</taxon>
        <taxon>Gunneridae</taxon>
        <taxon>Pentapetalae</taxon>
        <taxon>rosids</taxon>
        <taxon>malvids</taxon>
        <taxon>Malvales</taxon>
        <taxon>Malvaceae</taxon>
        <taxon>Malvoideae</taxon>
        <taxon>Gossypium</taxon>
    </lineage>
</organism>
<accession>A0A7J8RGV6</accession>
<comment type="caution">
    <text evidence="2">The sequence shown here is derived from an EMBL/GenBank/DDBJ whole genome shotgun (WGS) entry which is preliminary data.</text>
</comment>
<name>A0A7J8RGV6_GOSDV</name>
<dbReference type="Proteomes" id="UP000593561">
    <property type="component" value="Unassembled WGS sequence"/>
</dbReference>
<keyword evidence="1" id="KW-0812">Transmembrane</keyword>
<reference evidence="2 3" key="1">
    <citation type="journal article" date="2019" name="Genome Biol. Evol.">
        <title>Insights into the evolution of the New World diploid cottons (Gossypium, subgenus Houzingenia) based on genome sequencing.</title>
        <authorList>
            <person name="Grover C.E."/>
            <person name="Arick M.A. 2nd"/>
            <person name="Thrash A."/>
            <person name="Conover J.L."/>
            <person name="Sanders W.S."/>
            <person name="Peterson D.G."/>
            <person name="Frelichowski J.E."/>
            <person name="Scheffler J.A."/>
            <person name="Scheffler B.E."/>
            <person name="Wendel J.F."/>
        </authorList>
    </citation>
    <scope>NUCLEOTIDE SEQUENCE [LARGE SCALE GENOMIC DNA]</scope>
    <source>
        <strain evidence="2">27</strain>
        <tissue evidence="2">Leaf</tissue>
    </source>
</reference>
<proteinExistence type="predicted"/>
<evidence type="ECO:0000313" key="2">
    <source>
        <dbReference type="EMBL" id="MBA0613024.1"/>
    </source>
</evidence>
<dbReference type="EMBL" id="JABFAC010000005">
    <property type="protein sequence ID" value="MBA0613024.1"/>
    <property type="molecule type" value="Genomic_DNA"/>
</dbReference>
<keyword evidence="1" id="KW-1133">Transmembrane helix</keyword>
<dbReference type="AlphaFoldDB" id="A0A7J8RGV6"/>
<gene>
    <name evidence="2" type="ORF">Godav_013545</name>
</gene>
<keyword evidence="3" id="KW-1185">Reference proteome</keyword>
<evidence type="ECO:0000256" key="1">
    <source>
        <dbReference type="SAM" id="Phobius"/>
    </source>
</evidence>
<keyword evidence="1" id="KW-0472">Membrane</keyword>
<feature type="transmembrane region" description="Helical" evidence="1">
    <location>
        <begin position="53"/>
        <end position="78"/>
    </location>
</feature>
<protein>
    <submittedName>
        <fullName evidence="2">Uncharacterized protein</fullName>
    </submittedName>
</protein>